<evidence type="ECO:0000259" key="7">
    <source>
        <dbReference type="PROSITE" id="PS50850"/>
    </source>
</evidence>
<feature type="transmembrane region" description="Helical" evidence="6">
    <location>
        <begin position="240"/>
        <end position="262"/>
    </location>
</feature>
<proteinExistence type="predicted"/>
<feature type="transmembrane region" description="Helical" evidence="6">
    <location>
        <begin position="148"/>
        <end position="166"/>
    </location>
</feature>
<dbReference type="PANTHER" id="PTHR43791">
    <property type="entry name" value="PERMEASE-RELATED"/>
    <property type="match status" value="1"/>
</dbReference>
<dbReference type="GO" id="GO:0016020">
    <property type="term" value="C:membrane"/>
    <property type="evidence" value="ECO:0007669"/>
    <property type="project" value="UniProtKB-SubCell"/>
</dbReference>
<feature type="transmembrane region" description="Helical" evidence="6">
    <location>
        <begin position="469"/>
        <end position="490"/>
    </location>
</feature>
<sequence>MSVELHDERRDSKISNVSAGRASSIASTAITPMSLEDGPSGEIDMSKYGVAFGDDLYDSNTPENRRLLWRQDLRIIPLSAFISLLCYLDRSNIGNARIMNTETGHDLETELKITDDQYVISLMLFLIAYALFEVPSNYYLKLMTPSKWIAFLMFSWGAITIGTGAVKNFPVLVVTRFLLGVFEAGLFPGLVYYLTFWYRSDERSLRVAIIMASSTLAGAFGGAIAYGISFMNQTGGLTGWRWLFILEGIPSCLSAIAVWFWLPDYPETANWLTCDEARLAAQRLAYNGSKGSSASMTWSEAREVLLDWRLYVHYIIYFTMSVSFSSLSLFTPSIVDGLGYDSLQAQLMTIPPWAVSYVFTIAIAFISDYKNERALNSAICMIVGAIGFMASALLPADRYLARYGCFILACTGSFSCIAPLLGWLSGNLHSTSAAGLAIALNVSFGAPGQIVGVWIYRKEEQQGGYPTGHWVNVGMLVLGAALVLWLRWWYKRDNEMIRRGGKGERPLWKL</sequence>
<dbReference type="FunFam" id="1.20.1250.20:FF:000057">
    <property type="entry name" value="MFS general substrate transporter"/>
    <property type="match status" value="1"/>
</dbReference>
<dbReference type="OMA" id="TFWYRNS"/>
<dbReference type="PROSITE" id="PS50850">
    <property type="entry name" value="MFS"/>
    <property type="match status" value="1"/>
</dbReference>
<dbReference type="PANTHER" id="PTHR43791:SF49">
    <property type="entry name" value="TRANSPORTER, PUTATIVE (AFU_ORTHOLOGUE AFUA_4G04250)-RELATED"/>
    <property type="match status" value="1"/>
</dbReference>
<evidence type="ECO:0000256" key="5">
    <source>
        <dbReference type="ARBA" id="ARBA00023136"/>
    </source>
</evidence>
<organism evidence="8 9">
    <name type="scientific">Pyronema omphalodes (strain CBS 100304)</name>
    <name type="common">Pyronema confluens</name>
    <dbReference type="NCBI Taxonomy" id="1076935"/>
    <lineage>
        <taxon>Eukaryota</taxon>
        <taxon>Fungi</taxon>
        <taxon>Dikarya</taxon>
        <taxon>Ascomycota</taxon>
        <taxon>Pezizomycotina</taxon>
        <taxon>Pezizomycetes</taxon>
        <taxon>Pezizales</taxon>
        <taxon>Pyronemataceae</taxon>
        <taxon>Pyronema</taxon>
    </lineage>
</organism>
<keyword evidence="5 6" id="KW-0472">Membrane</keyword>
<keyword evidence="4 6" id="KW-1133">Transmembrane helix</keyword>
<evidence type="ECO:0000256" key="4">
    <source>
        <dbReference type="ARBA" id="ARBA00022989"/>
    </source>
</evidence>
<dbReference type="eggNOG" id="KOG2533">
    <property type="taxonomic scope" value="Eukaryota"/>
</dbReference>
<keyword evidence="9" id="KW-1185">Reference proteome</keyword>
<evidence type="ECO:0000256" key="2">
    <source>
        <dbReference type="ARBA" id="ARBA00022448"/>
    </source>
</evidence>
<name>U4LUY6_PYROM</name>
<feature type="transmembrane region" description="Helical" evidence="6">
    <location>
        <begin position="350"/>
        <end position="367"/>
    </location>
</feature>
<dbReference type="Proteomes" id="UP000018144">
    <property type="component" value="Unassembled WGS sequence"/>
</dbReference>
<dbReference type="InterPro" id="IPR036259">
    <property type="entry name" value="MFS_trans_sf"/>
</dbReference>
<accession>U4LUY6</accession>
<dbReference type="GO" id="GO:0022857">
    <property type="term" value="F:transmembrane transporter activity"/>
    <property type="evidence" value="ECO:0007669"/>
    <property type="project" value="InterPro"/>
</dbReference>
<dbReference type="AlphaFoldDB" id="U4LUY6"/>
<feature type="transmembrane region" description="Helical" evidence="6">
    <location>
        <begin position="207"/>
        <end position="228"/>
    </location>
</feature>
<evidence type="ECO:0000313" key="8">
    <source>
        <dbReference type="EMBL" id="CCX32056.1"/>
    </source>
</evidence>
<feature type="transmembrane region" description="Helical" evidence="6">
    <location>
        <begin position="400"/>
        <end position="424"/>
    </location>
</feature>
<feature type="transmembrane region" description="Helical" evidence="6">
    <location>
        <begin position="374"/>
        <end position="394"/>
    </location>
</feature>
<evidence type="ECO:0000313" key="9">
    <source>
        <dbReference type="Proteomes" id="UP000018144"/>
    </source>
</evidence>
<keyword evidence="2" id="KW-0813">Transport</keyword>
<dbReference type="STRING" id="1076935.U4LUY6"/>
<feature type="transmembrane region" description="Helical" evidence="6">
    <location>
        <begin position="311"/>
        <end position="330"/>
    </location>
</feature>
<dbReference type="SUPFAM" id="SSF103473">
    <property type="entry name" value="MFS general substrate transporter"/>
    <property type="match status" value="1"/>
</dbReference>
<evidence type="ECO:0000256" key="3">
    <source>
        <dbReference type="ARBA" id="ARBA00022692"/>
    </source>
</evidence>
<dbReference type="EMBL" id="HF935724">
    <property type="protein sequence ID" value="CCX32056.1"/>
    <property type="molecule type" value="Genomic_DNA"/>
</dbReference>
<feature type="transmembrane region" description="Helical" evidence="6">
    <location>
        <begin position="172"/>
        <end position="195"/>
    </location>
</feature>
<protein>
    <submittedName>
        <fullName evidence="8">Similar to Uncharacterized transporter C1002.16c acc. no. Q9US44</fullName>
    </submittedName>
</protein>
<keyword evidence="3 6" id="KW-0812">Transmembrane</keyword>
<dbReference type="InterPro" id="IPR020846">
    <property type="entry name" value="MFS_dom"/>
</dbReference>
<dbReference type="Gene3D" id="1.20.1250.20">
    <property type="entry name" value="MFS general substrate transporter like domains"/>
    <property type="match status" value="2"/>
</dbReference>
<reference evidence="8 9" key="1">
    <citation type="journal article" date="2013" name="PLoS Genet.">
        <title>The genome and development-dependent transcriptomes of Pyronema confluens: a window into fungal evolution.</title>
        <authorList>
            <person name="Traeger S."/>
            <person name="Altegoer F."/>
            <person name="Freitag M."/>
            <person name="Gabaldon T."/>
            <person name="Kempken F."/>
            <person name="Kumar A."/>
            <person name="Marcet-Houben M."/>
            <person name="Poggeler S."/>
            <person name="Stajich J.E."/>
            <person name="Nowrousian M."/>
        </authorList>
    </citation>
    <scope>NUCLEOTIDE SEQUENCE [LARGE SCALE GENOMIC DNA]</scope>
    <source>
        <strain evidence="9">CBS 100304</strain>
        <tissue evidence="8">Vegetative mycelium</tissue>
    </source>
</reference>
<feature type="transmembrane region" description="Helical" evidence="6">
    <location>
        <begin position="118"/>
        <end position="136"/>
    </location>
</feature>
<evidence type="ECO:0000256" key="6">
    <source>
        <dbReference type="SAM" id="Phobius"/>
    </source>
</evidence>
<dbReference type="InterPro" id="IPR011701">
    <property type="entry name" value="MFS"/>
</dbReference>
<gene>
    <name evidence="8" type="ORF">PCON_12326</name>
</gene>
<dbReference type="OrthoDB" id="3639251at2759"/>
<feature type="domain" description="Major facilitator superfamily (MFS) profile" evidence="7">
    <location>
        <begin position="75"/>
        <end position="491"/>
    </location>
</feature>
<dbReference type="FunFam" id="1.20.1250.20:FF:000013">
    <property type="entry name" value="MFS general substrate transporter"/>
    <property type="match status" value="1"/>
</dbReference>
<feature type="transmembrane region" description="Helical" evidence="6">
    <location>
        <begin position="436"/>
        <end position="457"/>
    </location>
</feature>
<comment type="subcellular location">
    <subcellularLocation>
        <location evidence="1">Membrane</location>
        <topology evidence="1">Multi-pass membrane protein</topology>
    </subcellularLocation>
</comment>
<evidence type="ECO:0000256" key="1">
    <source>
        <dbReference type="ARBA" id="ARBA00004141"/>
    </source>
</evidence>
<dbReference type="Pfam" id="PF07690">
    <property type="entry name" value="MFS_1"/>
    <property type="match status" value="1"/>
</dbReference>